<comment type="caution">
    <text evidence="1">The sequence shown here is derived from an EMBL/GenBank/DDBJ whole genome shotgun (WGS) entry which is preliminary data.</text>
</comment>
<reference evidence="1" key="2">
    <citation type="submission" date="2020-06" db="EMBL/GenBank/DDBJ databases">
        <title>Helianthus annuus Genome sequencing and assembly Release 2.</title>
        <authorList>
            <person name="Gouzy J."/>
            <person name="Langlade N."/>
            <person name="Munos S."/>
        </authorList>
    </citation>
    <scope>NUCLEOTIDE SEQUENCE</scope>
    <source>
        <tissue evidence="1">Leaves</tissue>
    </source>
</reference>
<evidence type="ECO:0000313" key="1">
    <source>
        <dbReference type="EMBL" id="KAF5803848.1"/>
    </source>
</evidence>
<dbReference type="AlphaFoldDB" id="A0A9K3IVJ1"/>
<gene>
    <name evidence="1" type="ORF">HanXRQr2_Chr06g0276211</name>
</gene>
<sequence length="68" mass="8002">MDNRMSKEIKMIHYQKCFQAIGLYLACMLQKAYNLSSLLNDVAFTFGINRKIWLVKQNKCFLVGMHIK</sequence>
<accession>A0A9K3IVJ1</accession>
<name>A0A9K3IVJ1_HELAN</name>
<dbReference type="Gramene" id="mRNA:HanXRQr2_Chr06g0276211">
    <property type="protein sequence ID" value="CDS:HanXRQr2_Chr06g0276211.1"/>
    <property type="gene ID" value="HanXRQr2_Chr06g0276211"/>
</dbReference>
<organism evidence="1 2">
    <name type="scientific">Helianthus annuus</name>
    <name type="common">Common sunflower</name>
    <dbReference type="NCBI Taxonomy" id="4232"/>
    <lineage>
        <taxon>Eukaryota</taxon>
        <taxon>Viridiplantae</taxon>
        <taxon>Streptophyta</taxon>
        <taxon>Embryophyta</taxon>
        <taxon>Tracheophyta</taxon>
        <taxon>Spermatophyta</taxon>
        <taxon>Magnoliopsida</taxon>
        <taxon>eudicotyledons</taxon>
        <taxon>Gunneridae</taxon>
        <taxon>Pentapetalae</taxon>
        <taxon>asterids</taxon>
        <taxon>campanulids</taxon>
        <taxon>Asterales</taxon>
        <taxon>Asteraceae</taxon>
        <taxon>Asteroideae</taxon>
        <taxon>Heliantheae alliance</taxon>
        <taxon>Heliantheae</taxon>
        <taxon>Helianthus</taxon>
    </lineage>
</organism>
<reference evidence="1" key="1">
    <citation type="journal article" date="2017" name="Nature">
        <title>The sunflower genome provides insights into oil metabolism, flowering and Asterid evolution.</title>
        <authorList>
            <person name="Badouin H."/>
            <person name="Gouzy J."/>
            <person name="Grassa C.J."/>
            <person name="Murat F."/>
            <person name="Staton S.E."/>
            <person name="Cottret L."/>
            <person name="Lelandais-Briere C."/>
            <person name="Owens G.L."/>
            <person name="Carrere S."/>
            <person name="Mayjonade B."/>
            <person name="Legrand L."/>
            <person name="Gill N."/>
            <person name="Kane N.C."/>
            <person name="Bowers J.E."/>
            <person name="Hubner S."/>
            <person name="Bellec A."/>
            <person name="Berard A."/>
            <person name="Berges H."/>
            <person name="Blanchet N."/>
            <person name="Boniface M.C."/>
            <person name="Brunel D."/>
            <person name="Catrice O."/>
            <person name="Chaidir N."/>
            <person name="Claudel C."/>
            <person name="Donnadieu C."/>
            <person name="Faraut T."/>
            <person name="Fievet G."/>
            <person name="Helmstetter N."/>
            <person name="King M."/>
            <person name="Knapp S.J."/>
            <person name="Lai Z."/>
            <person name="Le Paslier M.C."/>
            <person name="Lippi Y."/>
            <person name="Lorenzon L."/>
            <person name="Mandel J.R."/>
            <person name="Marage G."/>
            <person name="Marchand G."/>
            <person name="Marquand E."/>
            <person name="Bret-Mestries E."/>
            <person name="Morien E."/>
            <person name="Nambeesan S."/>
            <person name="Nguyen T."/>
            <person name="Pegot-Espagnet P."/>
            <person name="Pouilly N."/>
            <person name="Raftis F."/>
            <person name="Sallet E."/>
            <person name="Schiex T."/>
            <person name="Thomas J."/>
            <person name="Vandecasteele C."/>
            <person name="Vares D."/>
            <person name="Vear F."/>
            <person name="Vautrin S."/>
            <person name="Crespi M."/>
            <person name="Mangin B."/>
            <person name="Burke J.M."/>
            <person name="Salse J."/>
            <person name="Munos S."/>
            <person name="Vincourt P."/>
            <person name="Rieseberg L.H."/>
            <person name="Langlade N.B."/>
        </authorList>
    </citation>
    <scope>NUCLEOTIDE SEQUENCE</scope>
    <source>
        <tissue evidence="1">Leaves</tissue>
    </source>
</reference>
<evidence type="ECO:0000313" key="2">
    <source>
        <dbReference type="Proteomes" id="UP000215914"/>
    </source>
</evidence>
<proteinExistence type="predicted"/>
<protein>
    <submittedName>
        <fullName evidence="1">Uncharacterized protein</fullName>
    </submittedName>
</protein>
<keyword evidence="2" id="KW-1185">Reference proteome</keyword>
<dbReference type="Proteomes" id="UP000215914">
    <property type="component" value="Unassembled WGS sequence"/>
</dbReference>
<dbReference type="EMBL" id="MNCJ02000321">
    <property type="protein sequence ID" value="KAF5803848.1"/>
    <property type="molecule type" value="Genomic_DNA"/>
</dbReference>